<sequence>MPNPPCCRCFRLFLDDRHEHHAAHPHRHFALRTIGAVAEMRRHFQHENLVAVTLDEVIAKDLGGGDHQIAAFLDLHIEIIGAAFGIAVGAALAIAGQRAFVDDRIDNAIIVDIQPGDVVVIELSCLADLTEMILLVDFRVTDQLLLRQGDRGRQGQQQAQEQAKKQFHGMNLR</sequence>
<gene>
    <name evidence="2" type="ordered locus">Avi_0189</name>
</gene>
<protein>
    <submittedName>
        <fullName evidence="2">Uncharacterized protein</fullName>
    </submittedName>
</protein>
<dbReference type="HOGENOM" id="CLU_1544399_0_0_5"/>
<keyword evidence="3" id="KW-1185">Reference proteome</keyword>
<dbReference type="Proteomes" id="UP000001596">
    <property type="component" value="Chromosome 1"/>
</dbReference>
<dbReference type="STRING" id="311402.Avi_0189"/>
<accession>B9JYL7</accession>
<dbReference type="KEGG" id="avi:Avi_0189"/>
<evidence type="ECO:0000256" key="1">
    <source>
        <dbReference type="SAM" id="MobiDB-lite"/>
    </source>
</evidence>
<proteinExistence type="predicted"/>
<organism evidence="2 3">
    <name type="scientific">Allorhizobium ampelinum (strain ATCC BAA-846 / DSM 112012 / S4)</name>
    <name type="common">Agrobacterium vitis (strain S4)</name>
    <dbReference type="NCBI Taxonomy" id="311402"/>
    <lineage>
        <taxon>Bacteria</taxon>
        <taxon>Pseudomonadati</taxon>
        <taxon>Pseudomonadota</taxon>
        <taxon>Alphaproteobacteria</taxon>
        <taxon>Hyphomicrobiales</taxon>
        <taxon>Rhizobiaceae</taxon>
        <taxon>Rhizobium/Agrobacterium group</taxon>
        <taxon>Allorhizobium</taxon>
        <taxon>Allorhizobium ampelinum</taxon>
    </lineage>
</organism>
<dbReference type="eggNOG" id="ENOG50313B7">
    <property type="taxonomic scope" value="Bacteria"/>
</dbReference>
<evidence type="ECO:0000313" key="2">
    <source>
        <dbReference type="EMBL" id="ACM35113.1"/>
    </source>
</evidence>
<evidence type="ECO:0000313" key="3">
    <source>
        <dbReference type="Proteomes" id="UP000001596"/>
    </source>
</evidence>
<dbReference type="AlphaFoldDB" id="B9JYL7"/>
<dbReference type="EMBL" id="CP000633">
    <property type="protein sequence ID" value="ACM35113.1"/>
    <property type="molecule type" value="Genomic_DNA"/>
</dbReference>
<name>B9JYL7_ALLAM</name>
<feature type="region of interest" description="Disordered" evidence="1">
    <location>
        <begin position="151"/>
        <end position="173"/>
    </location>
</feature>
<reference evidence="2 3" key="1">
    <citation type="journal article" date="2009" name="J. Bacteriol.">
        <title>Genome sequences of three Agrobacterium biovars help elucidate the evolution of multichromosome genomes in bacteria.</title>
        <authorList>
            <person name="Slater S.C."/>
            <person name="Goldman B.S."/>
            <person name="Goodner B."/>
            <person name="Setubal J.C."/>
            <person name="Farrand S.K."/>
            <person name="Nester E.W."/>
            <person name="Burr T.J."/>
            <person name="Banta L."/>
            <person name="Dickerman A.W."/>
            <person name="Paulsen I."/>
            <person name="Otten L."/>
            <person name="Suen G."/>
            <person name="Welch R."/>
            <person name="Almeida N.F."/>
            <person name="Arnold F."/>
            <person name="Burton O.T."/>
            <person name="Du Z."/>
            <person name="Ewing A."/>
            <person name="Godsy E."/>
            <person name="Heisel S."/>
            <person name="Houmiel K.L."/>
            <person name="Jhaveri J."/>
            <person name="Lu J."/>
            <person name="Miller N.M."/>
            <person name="Norton S."/>
            <person name="Chen Q."/>
            <person name="Phoolcharoen W."/>
            <person name="Ohlin V."/>
            <person name="Ondrusek D."/>
            <person name="Pride N."/>
            <person name="Stricklin S.L."/>
            <person name="Sun J."/>
            <person name="Wheeler C."/>
            <person name="Wilson L."/>
            <person name="Zhu H."/>
            <person name="Wood D.W."/>
        </authorList>
    </citation>
    <scope>NUCLEOTIDE SEQUENCE [LARGE SCALE GENOMIC DNA]</scope>
    <source>
        <strain evidence="3">S4 / ATCC BAA-846</strain>
    </source>
</reference>